<protein>
    <recommendedName>
        <fullName evidence="2">DUF2070 domain-containing protein</fullName>
    </recommendedName>
</protein>
<gene>
    <name evidence="3" type="ordered locus">Mfer_0709</name>
</gene>
<sequence length="603" mass="66197">MSSMESIKNLSKYILSLPDTKFSFLAITIVSFVIGILSFIICDTAHNPIYNILYGGTFGFLVFGVSAIISGAITQPWVNSLGGRRMKMKQSMFLSFFAMTISSIIYLLGCCIYAIFKVDVVLNAFIFTCVLVFAIRMIIIWTTSNINASNSLLISSVQPGLIVSMFVILKFLDIITMNVGYLSVLLLSIKIIIASAIFLFAIYSFVLVVESPLRRNLGIGALELLSMAIAHLTEESPALESVFKEIGVPVSTLVGLISFKARNKKKALFITPCVHPGPIGKIGGSNMPALLSKRFNTFTMVAHGPSTHDFNPVSSKEIYKIEKAIKQEINKIEYSKHASKVFKVSSKDCKIKGQFFGKDLLLLITFSPKGSDDIDFGVGLAAMNLAKAKCNSKNVIIVDCHNSFNETARILPGNKEVFEIMDAIEKIDCNIKKYPIEVGCSSIKPNDISKEEGIGEDGIKTLVTKVNNQKFAYILLDSNNMVKGFREEILKKLKNYVDDAEIMTTDTHSVNTLSGGYNPVGMKNRKKIIEYIIKSVKNAISDLEPVEVGCKVIRIEGLNTFGPTASTELISTISSTVAVSKIVAPVIFALAIIFASLWIFYAP</sequence>
<feature type="transmembrane region" description="Helical" evidence="1">
    <location>
        <begin position="152"/>
        <end position="172"/>
    </location>
</feature>
<dbReference type="Pfam" id="PF09843">
    <property type="entry name" value="DUF2070"/>
    <property type="match status" value="1"/>
</dbReference>
<evidence type="ECO:0000313" key="4">
    <source>
        <dbReference type="Proteomes" id="UP000002315"/>
    </source>
</evidence>
<dbReference type="STRING" id="523846.Mfer_0709"/>
<feature type="transmembrane region" description="Helical" evidence="1">
    <location>
        <begin position="582"/>
        <end position="601"/>
    </location>
</feature>
<evidence type="ECO:0000259" key="2">
    <source>
        <dbReference type="Pfam" id="PF09843"/>
    </source>
</evidence>
<keyword evidence="1" id="KW-0472">Membrane</keyword>
<accession>E3GYX6</accession>
<feature type="transmembrane region" description="Helical" evidence="1">
    <location>
        <begin position="122"/>
        <end position="140"/>
    </location>
</feature>
<evidence type="ECO:0000313" key="3">
    <source>
        <dbReference type="EMBL" id="ADP77508.1"/>
    </source>
</evidence>
<dbReference type="KEGG" id="mfv:Mfer_0709"/>
<feature type="transmembrane region" description="Helical" evidence="1">
    <location>
        <begin position="93"/>
        <end position="116"/>
    </location>
</feature>
<dbReference type="HOGENOM" id="CLU_441213_0_0_2"/>
<feature type="transmembrane region" description="Helical" evidence="1">
    <location>
        <begin position="53"/>
        <end position="73"/>
    </location>
</feature>
<feature type="transmembrane region" description="Helical" evidence="1">
    <location>
        <begin position="21"/>
        <end position="41"/>
    </location>
</feature>
<keyword evidence="1" id="KW-0812">Transmembrane</keyword>
<evidence type="ECO:0000256" key="1">
    <source>
        <dbReference type="SAM" id="Phobius"/>
    </source>
</evidence>
<keyword evidence="1" id="KW-1133">Transmembrane helix</keyword>
<dbReference type="AlphaFoldDB" id="E3GYX6"/>
<feature type="transmembrane region" description="Helical" evidence="1">
    <location>
        <begin position="184"/>
        <end position="209"/>
    </location>
</feature>
<dbReference type="EMBL" id="CP002278">
    <property type="protein sequence ID" value="ADP77508.1"/>
    <property type="molecule type" value="Genomic_DNA"/>
</dbReference>
<dbReference type="Proteomes" id="UP000002315">
    <property type="component" value="Chromosome"/>
</dbReference>
<proteinExistence type="predicted"/>
<feature type="domain" description="DUF2070" evidence="2">
    <location>
        <begin position="8"/>
        <end position="594"/>
    </location>
</feature>
<reference evidence="3 4" key="1">
    <citation type="journal article" date="2010" name="Stand. Genomic Sci.">
        <title>Complete genome sequence of Methanothermus fervidus type strain (V24S).</title>
        <authorList>
            <person name="Anderson I."/>
            <person name="Djao O.D."/>
            <person name="Misra M."/>
            <person name="Chertkov O."/>
            <person name="Nolan M."/>
            <person name="Lucas S."/>
            <person name="Lapidus A."/>
            <person name="Del Rio T.G."/>
            <person name="Tice H."/>
            <person name="Cheng J.F."/>
            <person name="Tapia R."/>
            <person name="Han C."/>
            <person name="Goodwin L."/>
            <person name="Pitluck S."/>
            <person name="Liolios K."/>
            <person name="Ivanova N."/>
            <person name="Mavromatis K."/>
            <person name="Mikhailova N."/>
            <person name="Pati A."/>
            <person name="Brambilla E."/>
            <person name="Chen A."/>
            <person name="Palaniappan K."/>
            <person name="Land M."/>
            <person name="Hauser L."/>
            <person name="Chang Y.J."/>
            <person name="Jeffries C.D."/>
            <person name="Sikorski J."/>
            <person name="Spring S."/>
            <person name="Rohde M."/>
            <person name="Eichinger K."/>
            <person name="Huber H."/>
            <person name="Wirth R."/>
            <person name="Goker M."/>
            <person name="Detter J.C."/>
            <person name="Woyke T."/>
            <person name="Bristow J."/>
            <person name="Eisen J.A."/>
            <person name="Markowitz V."/>
            <person name="Hugenholtz P."/>
            <person name="Klenk H.P."/>
            <person name="Kyrpides N.C."/>
        </authorList>
    </citation>
    <scope>NUCLEOTIDE SEQUENCE [LARGE SCALE GENOMIC DNA]</scope>
    <source>
        <strain evidence="4">ATCC 43054 / DSM 2088 / JCM 10308 / V24 S</strain>
    </source>
</reference>
<dbReference type="InterPro" id="IPR019204">
    <property type="entry name" value="DUF2070_membrane"/>
</dbReference>
<name>E3GYX6_METFV</name>
<keyword evidence="4" id="KW-1185">Reference proteome</keyword>
<dbReference type="OrthoDB" id="8914at2157"/>
<organism evidence="3 4">
    <name type="scientific">Methanothermus fervidus (strain ATCC 43054 / DSM 2088 / JCM 10308 / V24 S)</name>
    <dbReference type="NCBI Taxonomy" id="523846"/>
    <lineage>
        <taxon>Archaea</taxon>
        <taxon>Methanobacteriati</taxon>
        <taxon>Methanobacteriota</taxon>
        <taxon>Methanomada group</taxon>
        <taxon>Methanobacteria</taxon>
        <taxon>Methanobacteriales</taxon>
        <taxon>Methanothermaceae</taxon>
        <taxon>Methanothermus</taxon>
    </lineage>
</organism>